<feature type="region of interest" description="Disordered" evidence="1">
    <location>
        <begin position="26"/>
        <end position="65"/>
    </location>
</feature>
<evidence type="ECO:0000256" key="1">
    <source>
        <dbReference type="SAM" id="MobiDB-lite"/>
    </source>
</evidence>
<reference evidence="2 3" key="1">
    <citation type="submission" date="2020-11" db="EMBL/GenBank/DDBJ databases">
        <title>A novel isolate from a Black sea contaminated sediment with potential to produce alkanes: Plantactinospora alkalitolerans sp. nov.</title>
        <authorList>
            <person name="Carro L."/>
            <person name="Veyisoglu A."/>
            <person name="Guven K."/>
            <person name="Schumann P."/>
            <person name="Klenk H.-P."/>
            <person name="Sahin N."/>
        </authorList>
    </citation>
    <scope>NUCLEOTIDE SEQUENCE [LARGE SCALE GENOMIC DNA]</scope>
    <source>
        <strain evidence="2 3">S1510</strain>
    </source>
</reference>
<feature type="compositionally biased region" description="Polar residues" evidence="1">
    <location>
        <begin position="26"/>
        <end position="51"/>
    </location>
</feature>
<keyword evidence="3" id="KW-1185">Reference proteome</keyword>
<evidence type="ECO:0000313" key="3">
    <source>
        <dbReference type="Proteomes" id="UP000638560"/>
    </source>
</evidence>
<proteinExistence type="predicted"/>
<dbReference type="Proteomes" id="UP000638560">
    <property type="component" value="Unassembled WGS sequence"/>
</dbReference>
<sequence>MFGTAAFARPAGVLLLGPTVVHMASPQPTVASHQPNLASHQPNLASHQPNLASIRLNRLDTGARG</sequence>
<dbReference type="RefSeq" id="WP_196202383.1">
    <property type="nucleotide sequence ID" value="NZ_JADPUN010000170.1"/>
</dbReference>
<name>A0ABS0GXK4_9ACTN</name>
<dbReference type="EMBL" id="JADPUN010000170">
    <property type="protein sequence ID" value="MBF9130816.1"/>
    <property type="molecule type" value="Genomic_DNA"/>
</dbReference>
<comment type="caution">
    <text evidence="2">The sequence shown here is derived from an EMBL/GenBank/DDBJ whole genome shotgun (WGS) entry which is preliminary data.</text>
</comment>
<protein>
    <submittedName>
        <fullName evidence="2">Uncharacterized protein</fullName>
    </submittedName>
</protein>
<accession>A0ABS0GXK4</accession>
<gene>
    <name evidence="2" type="ORF">I0C86_17885</name>
</gene>
<evidence type="ECO:0000313" key="2">
    <source>
        <dbReference type="EMBL" id="MBF9130816.1"/>
    </source>
</evidence>
<organism evidence="2 3">
    <name type="scientific">Plantactinospora alkalitolerans</name>
    <dbReference type="NCBI Taxonomy" id="2789879"/>
    <lineage>
        <taxon>Bacteria</taxon>
        <taxon>Bacillati</taxon>
        <taxon>Actinomycetota</taxon>
        <taxon>Actinomycetes</taxon>
        <taxon>Micromonosporales</taxon>
        <taxon>Micromonosporaceae</taxon>
        <taxon>Plantactinospora</taxon>
    </lineage>
</organism>